<keyword evidence="1" id="KW-1185">Reference proteome</keyword>
<protein>
    <submittedName>
        <fullName evidence="2">Uncharacterized protein</fullName>
    </submittedName>
</protein>
<sequence length="101" mass="11318">MMANYQKRAKNDYGLPQENKLFNITEAHQKKDVGVTIFERTTISNSISNVGHAFNASAERSELLAGRSVKKTKACKNDPRVAYCMVMRASAAMTENPDMKF</sequence>
<accession>A0A915KN41</accession>
<organism evidence="1 2">
    <name type="scientific">Romanomermis culicivorax</name>
    <name type="common">Nematode worm</name>
    <dbReference type="NCBI Taxonomy" id="13658"/>
    <lineage>
        <taxon>Eukaryota</taxon>
        <taxon>Metazoa</taxon>
        <taxon>Ecdysozoa</taxon>
        <taxon>Nematoda</taxon>
        <taxon>Enoplea</taxon>
        <taxon>Dorylaimia</taxon>
        <taxon>Mermithida</taxon>
        <taxon>Mermithoidea</taxon>
        <taxon>Mermithidae</taxon>
        <taxon>Romanomermis</taxon>
    </lineage>
</organism>
<evidence type="ECO:0000313" key="2">
    <source>
        <dbReference type="WBParaSite" id="nRc.2.0.1.t40262-RA"/>
    </source>
</evidence>
<proteinExistence type="predicted"/>
<dbReference type="WBParaSite" id="nRc.2.0.1.t40262-RA">
    <property type="protein sequence ID" value="nRc.2.0.1.t40262-RA"/>
    <property type="gene ID" value="nRc.2.0.1.g40262"/>
</dbReference>
<dbReference type="Proteomes" id="UP000887565">
    <property type="component" value="Unplaced"/>
</dbReference>
<name>A0A915KN41_ROMCU</name>
<dbReference type="AlphaFoldDB" id="A0A915KN41"/>
<evidence type="ECO:0000313" key="1">
    <source>
        <dbReference type="Proteomes" id="UP000887565"/>
    </source>
</evidence>
<reference evidence="2" key="1">
    <citation type="submission" date="2022-11" db="UniProtKB">
        <authorList>
            <consortium name="WormBaseParasite"/>
        </authorList>
    </citation>
    <scope>IDENTIFICATION</scope>
</reference>